<dbReference type="AlphaFoldDB" id="B6JVD8"/>
<dbReference type="GO" id="GO:0006886">
    <property type="term" value="P:intracellular protein transport"/>
    <property type="evidence" value="ECO:0007669"/>
    <property type="project" value="UniProtKB-UniRule"/>
</dbReference>
<dbReference type="GeneID" id="7049659"/>
<dbReference type="GO" id="GO:0000329">
    <property type="term" value="C:fungal-type vacuole membrane"/>
    <property type="evidence" value="ECO:0000318"/>
    <property type="project" value="GO_Central"/>
</dbReference>
<dbReference type="PANTHER" id="PTHR12894">
    <property type="entry name" value="CNH DOMAIN CONTAINING"/>
    <property type="match status" value="1"/>
</dbReference>
<dbReference type="GO" id="GO:0034058">
    <property type="term" value="P:endosomal vesicle fusion"/>
    <property type="evidence" value="ECO:0000318"/>
    <property type="project" value="GO_Central"/>
</dbReference>
<organism evidence="7 9">
    <name type="scientific">Schizosaccharomyces japonicus (strain yFS275 / FY16936)</name>
    <name type="common">Fission yeast</name>
    <dbReference type="NCBI Taxonomy" id="402676"/>
    <lineage>
        <taxon>Eukaryota</taxon>
        <taxon>Fungi</taxon>
        <taxon>Dikarya</taxon>
        <taxon>Ascomycota</taxon>
        <taxon>Taphrinomycotina</taxon>
        <taxon>Schizosaccharomycetes</taxon>
        <taxon>Schizosaccharomycetales</taxon>
        <taxon>Schizosaccharomycetaceae</taxon>
        <taxon>Schizosaccharomyces</taxon>
    </lineage>
</organism>
<proteinExistence type="inferred from homology"/>
<dbReference type="OrthoDB" id="5325112at2759"/>
<name>B6JVD8_SCHJY</name>
<dbReference type="GO" id="GO:0005737">
    <property type="term" value="C:cytoplasm"/>
    <property type="evidence" value="ECO:0000318"/>
    <property type="project" value="GO_Central"/>
</dbReference>
<dbReference type="VEuPathDB" id="FungiDB:SJAG_05184"/>
<dbReference type="InterPro" id="IPR019453">
    <property type="entry name" value="VPS39/TGFA1_Znf"/>
</dbReference>
<feature type="compositionally biased region" description="Polar residues" evidence="5">
    <location>
        <begin position="408"/>
        <end position="428"/>
    </location>
</feature>
<feature type="repeat" description="CHCR" evidence="4">
    <location>
        <begin position="603"/>
        <end position="767"/>
    </location>
</feature>
<comment type="similarity">
    <text evidence="3">Belongs to the VAM6/VPS39 family.</text>
</comment>
<dbReference type="GO" id="GO:0006914">
    <property type="term" value="P:autophagy"/>
    <property type="evidence" value="ECO:0000318"/>
    <property type="project" value="GO_Central"/>
</dbReference>
<gene>
    <name evidence="8" type="primary">vam6</name>
    <name evidence="7" type="ORF">SJAG_05184</name>
</gene>
<evidence type="ECO:0000256" key="2">
    <source>
        <dbReference type="ARBA" id="ARBA00023136"/>
    </source>
</evidence>
<dbReference type="InterPro" id="IPR019452">
    <property type="entry name" value="VPS39/TGF_beta_rcpt-assoc_1"/>
</dbReference>
<dbReference type="Proteomes" id="UP000001744">
    <property type="component" value="Unassembled WGS sequence"/>
</dbReference>
<evidence type="ECO:0000313" key="9">
    <source>
        <dbReference type="Proteomes" id="UP000001744"/>
    </source>
</evidence>
<protein>
    <submittedName>
        <fullName evidence="7">Guanyl-nucleotide exchange factor</fullName>
    </submittedName>
</protein>
<dbReference type="SUPFAM" id="SSF50978">
    <property type="entry name" value="WD40 repeat-like"/>
    <property type="match status" value="1"/>
</dbReference>
<evidence type="ECO:0000256" key="1">
    <source>
        <dbReference type="ARBA" id="ARBA00004184"/>
    </source>
</evidence>
<evidence type="ECO:0000313" key="7">
    <source>
        <dbReference type="EMBL" id="EEB05339.2"/>
    </source>
</evidence>
<dbReference type="PANTHER" id="PTHR12894:SF49">
    <property type="entry name" value="VAM6_VPS39-LIKE PROTEIN"/>
    <property type="match status" value="1"/>
</dbReference>
<keyword evidence="2" id="KW-0472">Membrane</keyword>
<evidence type="ECO:0000256" key="3">
    <source>
        <dbReference type="ARBA" id="ARBA00038201"/>
    </source>
</evidence>
<comment type="subcellular location">
    <subcellularLocation>
        <location evidence="1">Endomembrane system</location>
        <topology evidence="1">Peripheral membrane protein</topology>
    </subcellularLocation>
</comment>
<evidence type="ECO:0000313" key="8">
    <source>
        <dbReference type="JaponicusDB" id="SJAG_05184"/>
    </source>
</evidence>
<keyword evidence="9" id="KW-1185">Reference proteome</keyword>
<dbReference type="GO" id="GO:0005085">
    <property type="term" value="F:guanyl-nucleotide exchange factor activity"/>
    <property type="evidence" value="ECO:0007669"/>
    <property type="project" value="EnsemblFungi"/>
</dbReference>
<dbReference type="HOGENOM" id="CLU_004190_1_1_1"/>
<dbReference type="Pfam" id="PF10367">
    <property type="entry name" value="zf-Vps39_C"/>
    <property type="match status" value="1"/>
</dbReference>
<sequence length="890" mass="101625">MPKTFTVEQVLPSSKLRPECVFELDNYLYITYNNGNLQTLERKKSPIQHEEGNVVYEQREMKDSFTKKPITEIKLNSQNKILVTLQASSIVLYYADDFQKIQEIGHGVLSFALSDKGEIAIASKKQVDIYKVEDNVFQVDSTIHISDKASSLLWVSDKLLLAAFSNDFFLLDVEKGLTSSLNLPWKTSSLGLGIGYISMTRRSSKLFLEKLENNEVLLSKDTQGLLLNMKTLQISRRFFTWPSAPMNISYRKPYIITLHSDATYVWNLSLRKAAEKVELRNMCRLIRCTYHDYLLSSSSVSQLIQTDFALQVEELMENNELDEAISLLENVSEQQMPSRSKYLRLTKGKKGRIAFAEGNYALAMKLFSDVSESPFEVLALYPELNETEFSDTQSIMSFQMPNLELNEGLSSPSRSASGTQLNGLAQTGSARSRRFRSLITYLADSRRKVSVFLSWDEKTLETHKDAVFMHPNGSHMSREELEEIASLIDTTLFRTYMVVSPTLVGSLLRLPNHCSPAVVYDTLIASYRYQELLDFYYGKKLHKEALCLLGELREEQLSYVPPEFRSYDALFHYLTKLGEPEKDLIFQHSTSMLQAEPERTVDLFLTEDSRASTIPKTVVLEYLTQVSVNAAIDFLEELVLHQNIQNELYATNLCLLYLKKIQLDGVNADSSTSLDNLRTFLQTSPSYDAPTVLKAIPEDNEMLKRIRVILYKKLKLHQNALDILFDYDDDSHEAIEYCNSVFEESGSVEPYYIVIDHLSESENESSSKLLVSFVTKYGSRLQMSKFLDKLPSEASMQTLKPFLLSQFRRYAEQLSTVKRQTTLNDSVLSNLQTELNDLRSSKTVVTREKTCLFCHKRIGKSVISIFPNGSVVHYGCAKGYVEENHLGYNY</sequence>
<dbReference type="GO" id="GO:0012505">
    <property type="term" value="C:endomembrane system"/>
    <property type="evidence" value="ECO:0007669"/>
    <property type="project" value="UniProtKB-SubCell"/>
</dbReference>
<dbReference type="PROSITE" id="PS50219">
    <property type="entry name" value="CNH"/>
    <property type="match status" value="1"/>
</dbReference>
<dbReference type="InterPro" id="IPR001180">
    <property type="entry name" value="CNH_dom"/>
</dbReference>
<dbReference type="PROSITE" id="PS50236">
    <property type="entry name" value="CHCR"/>
    <property type="match status" value="1"/>
</dbReference>
<dbReference type="eggNOG" id="KOG2063">
    <property type="taxonomic scope" value="Eukaryota"/>
</dbReference>
<dbReference type="InterPro" id="IPR032914">
    <property type="entry name" value="Vam6/VPS39/TRAP1"/>
</dbReference>
<evidence type="ECO:0000256" key="4">
    <source>
        <dbReference type="PROSITE-ProRule" id="PRU01006"/>
    </source>
</evidence>
<evidence type="ECO:0000256" key="5">
    <source>
        <dbReference type="SAM" id="MobiDB-lite"/>
    </source>
</evidence>
<accession>B6JVD8</accession>
<evidence type="ECO:0000259" key="6">
    <source>
        <dbReference type="PROSITE" id="PS50219"/>
    </source>
</evidence>
<dbReference type="OMA" id="DETEMAR"/>
<dbReference type="EMBL" id="KE651166">
    <property type="protein sequence ID" value="EEB05339.2"/>
    <property type="molecule type" value="Genomic_DNA"/>
</dbReference>
<dbReference type="JaponicusDB" id="SJAG_05184">
    <property type="gene designation" value="vam6"/>
</dbReference>
<dbReference type="RefSeq" id="XP_002171632.2">
    <property type="nucleotide sequence ID" value="XM_002171596.2"/>
</dbReference>
<dbReference type="STRING" id="402676.B6JVD8"/>
<reference evidence="7 9" key="1">
    <citation type="journal article" date="2011" name="Science">
        <title>Comparative functional genomics of the fission yeasts.</title>
        <authorList>
            <person name="Rhind N."/>
            <person name="Chen Z."/>
            <person name="Yassour M."/>
            <person name="Thompson D.A."/>
            <person name="Haas B.J."/>
            <person name="Habib N."/>
            <person name="Wapinski I."/>
            <person name="Roy S."/>
            <person name="Lin M.F."/>
            <person name="Heiman D.I."/>
            <person name="Young S.K."/>
            <person name="Furuya K."/>
            <person name="Guo Y."/>
            <person name="Pidoux A."/>
            <person name="Chen H.M."/>
            <person name="Robbertse B."/>
            <person name="Goldberg J.M."/>
            <person name="Aoki K."/>
            <person name="Bayne E.H."/>
            <person name="Berlin A.M."/>
            <person name="Desjardins C.A."/>
            <person name="Dobbs E."/>
            <person name="Dukaj L."/>
            <person name="Fan L."/>
            <person name="FitzGerald M.G."/>
            <person name="French C."/>
            <person name="Gujja S."/>
            <person name="Hansen K."/>
            <person name="Keifenheim D."/>
            <person name="Levin J.Z."/>
            <person name="Mosher R.A."/>
            <person name="Mueller C.A."/>
            <person name="Pfiffner J."/>
            <person name="Priest M."/>
            <person name="Russ C."/>
            <person name="Smialowska A."/>
            <person name="Swoboda P."/>
            <person name="Sykes S.M."/>
            <person name="Vaughn M."/>
            <person name="Vengrova S."/>
            <person name="Yoder R."/>
            <person name="Zeng Q."/>
            <person name="Allshire R."/>
            <person name="Baulcombe D."/>
            <person name="Birren B.W."/>
            <person name="Brown W."/>
            <person name="Ekwall K."/>
            <person name="Kellis M."/>
            <person name="Leatherwood J."/>
            <person name="Levin H."/>
            <person name="Margalit H."/>
            <person name="Martienssen R."/>
            <person name="Nieduszynski C.A."/>
            <person name="Spatafora J.W."/>
            <person name="Friedman N."/>
            <person name="Dalgaard J.Z."/>
            <person name="Baumann P."/>
            <person name="Niki H."/>
            <person name="Regev A."/>
            <person name="Nusbaum C."/>
        </authorList>
    </citation>
    <scope>NUCLEOTIDE SEQUENCE [LARGE SCALE GENOMIC DNA]</scope>
    <source>
        <strain evidence="9">yFS275 / FY16936</strain>
    </source>
</reference>
<dbReference type="InterPro" id="IPR036322">
    <property type="entry name" value="WD40_repeat_dom_sf"/>
</dbReference>
<feature type="domain" description="CNH" evidence="6">
    <location>
        <begin position="13"/>
        <end position="292"/>
    </location>
</feature>
<dbReference type="InterPro" id="IPR000547">
    <property type="entry name" value="Clathrin_H-chain/VPS_repeat"/>
</dbReference>
<feature type="region of interest" description="Disordered" evidence="5">
    <location>
        <begin position="407"/>
        <end position="428"/>
    </location>
</feature>
<dbReference type="Pfam" id="PF10366">
    <property type="entry name" value="Vps39_1"/>
    <property type="match status" value="1"/>
</dbReference>
<dbReference type="Pfam" id="PF00780">
    <property type="entry name" value="CNH"/>
    <property type="match status" value="1"/>
</dbReference>